<name>A0ABN6L636_9BACT</name>
<dbReference type="InterPro" id="IPR007431">
    <property type="entry name" value="ACP_PD"/>
</dbReference>
<sequence length="192" mass="22027">MNYLAHLHLSAPDAALMAGNYIGDFVKGKNFSAFPKGVAEGIIMHRSIDHFTDTHPLVLEAKSLIRPRQGKWSGVVMDMFFDHFLAKDFEQWQGMNLEEFTTNSYQKIAAFHDCFPERAKQIYQYMSKDDWLLSYATETGICQALAGISNRVRHPNNMKQAYSDLKEFGDPIKGLFREFYQELQAHCISGDF</sequence>
<keyword evidence="1" id="KW-0444">Lipid biosynthesis</keyword>
<dbReference type="PANTHER" id="PTHR38764:SF1">
    <property type="entry name" value="ACYL CARRIER PROTEIN PHOSPHODIESTERASE"/>
    <property type="match status" value="1"/>
</dbReference>
<keyword evidence="2" id="KW-0378">Hydrolase</keyword>
<dbReference type="Proteomes" id="UP001354989">
    <property type="component" value="Chromosome"/>
</dbReference>
<proteinExistence type="predicted"/>
<organism evidence="4 5">
    <name type="scientific">Persicobacter psychrovividus</name>
    <dbReference type="NCBI Taxonomy" id="387638"/>
    <lineage>
        <taxon>Bacteria</taxon>
        <taxon>Pseudomonadati</taxon>
        <taxon>Bacteroidota</taxon>
        <taxon>Cytophagia</taxon>
        <taxon>Cytophagales</taxon>
        <taxon>Persicobacteraceae</taxon>
        <taxon>Persicobacter</taxon>
    </lineage>
</organism>
<dbReference type="RefSeq" id="WP_338397792.1">
    <property type="nucleotide sequence ID" value="NZ_AP025292.1"/>
</dbReference>
<protein>
    <submittedName>
        <fullName evidence="4">ACP phosphodiesterase</fullName>
    </submittedName>
</protein>
<dbReference type="PIRSF" id="PIRSF011489">
    <property type="entry name" value="DUF479"/>
    <property type="match status" value="1"/>
</dbReference>
<evidence type="ECO:0000256" key="3">
    <source>
        <dbReference type="ARBA" id="ARBA00023098"/>
    </source>
</evidence>
<evidence type="ECO:0000256" key="1">
    <source>
        <dbReference type="ARBA" id="ARBA00022516"/>
    </source>
</evidence>
<dbReference type="PANTHER" id="PTHR38764">
    <property type="entry name" value="ACYL CARRIER PROTEIN PHOSPHODIESTERASE"/>
    <property type="match status" value="1"/>
</dbReference>
<evidence type="ECO:0000313" key="4">
    <source>
        <dbReference type="EMBL" id="BDC98644.1"/>
    </source>
</evidence>
<reference evidence="4 5" key="1">
    <citation type="submission" date="2021-12" db="EMBL/GenBank/DDBJ databases">
        <title>Genome sequencing of bacteria with rrn-lacking chromosome and rrn-plasmid.</title>
        <authorList>
            <person name="Anda M."/>
            <person name="Iwasaki W."/>
        </authorList>
    </citation>
    <scope>NUCLEOTIDE SEQUENCE [LARGE SCALE GENOMIC DNA]</scope>
    <source>
        <strain evidence="4 5">NBRC 101262</strain>
    </source>
</reference>
<dbReference type="EMBL" id="AP025292">
    <property type="protein sequence ID" value="BDC98644.1"/>
    <property type="molecule type" value="Genomic_DNA"/>
</dbReference>
<keyword evidence="5" id="KW-1185">Reference proteome</keyword>
<gene>
    <name evidence="4" type="ORF">PEPS_09250</name>
</gene>
<evidence type="ECO:0000256" key="2">
    <source>
        <dbReference type="ARBA" id="ARBA00022801"/>
    </source>
</evidence>
<accession>A0ABN6L636</accession>
<dbReference type="Pfam" id="PF04336">
    <property type="entry name" value="ACP_PD"/>
    <property type="match status" value="1"/>
</dbReference>
<evidence type="ECO:0000313" key="5">
    <source>
        <dbReference type="Proteomes" id="UP001354989"/>
    </source>
</evidence>
<keyword evidence="3" id="KW-0443">Lipid metabolism</keyword>